<comment type="caution">
    <text evidence="2">The sequence shown here is derived from an EMBL/GenBank/DDBJ whole genome shotgun (WGS) entry which is preliminary data.</text>
</comment>
<feature type="transmembrane region" description="Helical" evidence="1">
    <location>
        <begin position="12"/>
        <end position="33"/>
    </location>
</feature>
<keyword evidence="3" id="KW-1185">Reference proteome</keyword>
<keyword evidence="1" id="KW-0472">Membrane</keyword>
<organism evidence="2 3">
    <name type="scientific">Pedobacter kyonggii</name>
    <dbReference type="NCBI Taxonomy" id="1926871"/>
    <lineage>
        <taxon>Bacteria</taxon>
        <taxon>Pseudomonadati</taxon>
        <taxon>Bacteroidota</taxon>
        <taxon>Sphingobacteriia</taxon>
        <taxon>Sphingobacteriales</taxon>
        <taxon>Sphingobacteriaceae</taxon>
        <taxon>Pedobacter</taxon>
    </lineage>
</organism>
<proteinExistence type="predicted"/>
<dbReference type="RefSeq" id="WP_131032684.1">
    <property type="nucleotide sequence ID" value="NZ_SIXF01000058.1"/>
</dbReference>
<evidence type="ECO:0000313" key="3">
    <source>
        <dbReference type="Proteomes" id="UP000291819"/>
    </source>
</evidence>
<dbReference type="EMBL" id="SIXF01000058">
    <property type="protein sequence ID" value="TBO35940.1"/>
    <property type="molecule type" value="Genomic_DNA"/>
</dbReference>
<dbReference type="AlphaFoldDB" id="A0A4Q9H695"/>
<sequence length="215" mass="23620">MQSKLEHYQLMQRICMIIGPICACATIVFGLGWNHYSLKVKEEENKIKAQEQAKVKEKEPQTKTQGDYVAGNKNVYKKSQIKMKEDNSNAGNNKGNIGGTGNTVNNYNIGGNNYGVNGPVNVNYEKPFTDQDKKALINEVESFLRDNPNVKKSFSIITCTGSNAGRIPDFMKDFLISEGYTFGGSGTQRGGTMHEGISIEGGMPDGSFALVFGHF</sequence>
<keyword evidence="1" id="KW-1133">Transmembrane helix</keyword>
<evidence type="ECO:0000256" key="1">
    <source>
        <dbReference type="SAM" id="Phobius"/>
    </source>
</evidence>
<name>A0A4Q9H695_9SPHI</name>
<dbReference type="Proteomes" id="UP000291819">
    <property type="component" value="Unassembled WGS sequence"/>
</dbReference>
<reference evidence="2 3" key="1">
    <citation type="submission" date="2019-02" db="EMBL/GenBank/DDBJ databases">
        <title>Pedobacter kyonggii whole genome sequence analysis.</title>
        <authorList>
            <person name="Dahal R.H."/>
        </authorList>
    </citation>
    <scope>NUCLEOTIDE SEQUENCE [LARGE SCALE GENOMIC DNA]</scope>
    <source>
        <strain evidence="2 3">K-4-11-1</strain>
    </source>
</reference>
<keyword evidence="1" id="KW-0812">Transmembrane</keyword>
<gene>
    <name evidence="2" type="ORF">EYS08_25370</name>
</gene>
<evidence type="ECO:0000313" key="2">
    <source>
        <dbReference type="EMBL" id="TBO35940.1"/>
    </source>
</evidence>
<protein>
    <submittedName>
        <fullName evidence="2">Uncharacterized protein</fullName>
    </submittedName>
</protein>
<accession>A0A4Q9H695</accession>